<proteinExistence type="predicted"/>
<reference evidence="1 2" key="1">
    <citation type="journal article" date="2014" name="Curr. Biol.">
        <title>The genome of the clonal raider ant Cerapachys biroi.</title>
        <authorList>
            <person name="Oxley P.R."/>
            <person name="Ji L."/>
            <person name="Fetter-Pruneda I."/>
            <person name="McKenzie S.K."/>
            <person name="Li C."/>
            <person name="Hu H."/>
            <person name="Zhang G."/>
            <person name="Kronauer D.J."/>
        </authorList>
    </citation>
    <scope>NUCLEOTIDE SEQUENCE [LARGE SCALE GENOMIC DNA]</scope>
</reference>
<organism evidence="1 2">
    <name type="scientific">Ooceraea biroi</name>
    <name type="common">Clonal raider ant</name>
    <name type="synonym">Cerapachys biroi</name>
    <dbReference type="NCBI Taxonomy" id="2015173"/>
    <lineage>
        <taxon>Eukaryota</taxon>
        <taxon>Metazoa</taxon>
        <taxon>Ecdysozoa</taxon>
        <taxon>Arthropoda</taxon>
        <taxon>Hexapoda</taxon>
        <taxon>Insecta</taxon>
        <taxon>Pterygota</taxon>
        <taxon>Neoptera</taxon>
        <taxon>Endopterygota</taxon>
        <taxon>Hymenoptera</taxon>
        <taxon>Apocrita</taxon>
        <taxon>Aculeata</taxon>
        <taxon>Formicoidea</taxon>
        <taxon>Formicidae</taxon>
        <taxon>Dorylinae</taxon>
        <taxon>Ooceraea</taxon>
    </lineage>
</organism>
<evidence type="ECO:0000313" key="1">
    <source>
        <dbReference type="EMBL" id="EZA50437.1"/>
    </source>
</evidence>
<evidence type="ECO:0000313" key="2">
    <source>
        <dbReference type="Proteomes" id="UP000053097"/>
    </source>
</evidence>
<name>A0A026W2Y8_OOCBI</name>
<dbReference type="AlphaFoldDB" id="A0A026W2Y8"/>
<protein>
    <submittedName>
        <fullName evidence="1">Uncharacterized protein</fullName>
    </submittedName>
</protein>
<accession>A0A026W2Y8</accession>
<keyword evidence="2" id="KW-1185">Reference proteome</keyword>
<sequence length="57" mass="6458">MPGDTRSGVRQIASNVKVNDACMVCSNCSKENTSVQSIRPFPVLDERPRKSERFYPR</sequence>
<gene>
    <name evidence="1" type="ORF">X777_10630</name>
</gene>
<dbReference type="Proteomes" id="UP000053097">
    <property type="component" value="Unassembled WGS sequence"/>
</dbReference>
<dbReference type="EMBL" id="KK107455">
    <property type="protein sequence ID" value="EZA50437.1"/>
    <property type="molecule type" value="Genomic_DNA"/>
</dbReference>